<organism evidence="2 3">
    <name type="scientific">Brevundimonas nasdae</name>
    <dbReference type="NCBI Taxonomy" id="172043"/>
    <lineage>
        <taxon>Bacteria</taxon>
        <taxon>Pseudomonadati</taxon>
        <taxon>Pseudomonadota</taxon>
        <taxon>Alphaproteobacteria</taxon>
        <taxon>Caulobacterales</taxon>
        <taxon>Caulobacteraceae</taxon>
        <taxon>Brevundimonas</taxon>
    </lineage>
</organism>
<gene>
    <name evidence="2" type="ORF">KWG56_11560</name>
</gene>
<protein>
    <submittedName>
        <fullName evidence="2">DUF2807 domain-containing protein</fullName>
    </submittedName>
</protein>
<name>A0ABX8TDI7_9CAUL</name>
<dbReference type="InterPro" id="IPR021255">
    <property type="entry name" value="DUF2807"/>
</dbReference>
<accession>A0ABX8TDI7</accession>
<keyword evidence="3" id="KW-1185">Reference proteome</keyword>
<evidence type="ECO:0000313" key="3">
    <source>
        <dbReference type="Proteomes" id="UP000824334"/>
    </source>
</evidence>
<dbReference type="Pfam" id="PF10988">
    <property type="entry name" value="DUF2807"/>
    <property type="match status" value="1"/>
</dbReference>
<sequence length="260" mass="26875">MIRTLFIIAGAALVLCLVTLGGAAAIGGHDLQRHGWSWTLKDDNGESVRFERVKGGGTEDLGPITTRSLPWTGGEALKIESAINVEYVQGPENTVVITGPKGLADRVRLEDGRLYLADGDERVVFGWSNGALSARSERDELKVVVTTPNVRRFEVSGSSDLSVTSFDQPSLAVAISGSADVTVTGRTDALDLSISGSGDAYLDGLKTTDATVNVAGSGTARIAPTGKASITISGSGDVDLSTRPAQLVTNVSGSGSISQG</sequence>
<feature type="domain" description="Putative auto-transporter adhesin head GIN" evidence="1">
    <location>
        <begin position="76"/>
        <end position="244"/>
    </location>
</feature>
<reference evidence="2 3" key="1">
    <citation type="submission" date="2021-07" db="EMBL/GenBank/DDBJ databases">
        <title>Isolation and characterization of bacteria from a gold mining with a capacity of golden bioaccumulation.</title>
        <authorList>
            <person name="Yang X.J."/>
        </authorList>
    </citation>
    <scope>NUCLEOTIDE SEQUENCE [LARGE SCALE GENOMIC DNA]</scope>
    <source>
        <strain evidence="2 3">Au29</strain>
    </source>
</reference>
<dbReference type="GeneID" id="94375910"/>
<evidence type="ECO:0000259" key="1">
    <source>
        <dbReference type="Pfam" id="PF10988"/>
    </source>
</evidence>
<dbReference type="Proteomes" id="UP000824334">
    <property type="component" value="Chromosome"/>
</dbReference>
<dbReference type="EMBL" id="CP080034">
    <property type="protein sequence ID" value="QYC09246.1"/>
    <property type="molecule type" value="Genomic_DNA"/>
</dbReference>
<proteinExistence type="predicted"/>
<dbReference type="RefSeq" id="WP_219354867.1">
    <property type="nucleotide sequence ID" value="NZ_CP080034.1"/>
</dbReference>
<evidence type="ECO:0000313" key="2">
    <source>
        <dbReference type="EMBL" id="QYC09246.1"/>
    </source>
</evidence>